<dbReference type="NCBIfam" id="TIGR02983">
    <property type="entry name" value="SigE-fam_strep"/>
    <property type="match status" value="1"/>
</dbReference>
<evidence type="ECO:0000256" key="5">
    <source>
        <dbReference type="ARBA" id="ARBA00023163"/>
    </source>
</evidence>
<keyword evidence="9" id="KW-1185">Reference proteome</keyword>
<keyword evidence="2" id="KW-0805">Transcription regulation</keyword>
<dbReference type="InterPro" id="IPR036388">
    <property type="entry name" value="WH-like_DNA-bd_sf"/>
</dbReference>
<name>A0A4Q7WVV3_9ACTN</name>
<dbReference type="SUPFAM" id="SSF88659">
    <property type="entry name" value="Sigma3 and sigma4 domains of RNA polymerase sigma factors"/>
    <property type="match status" value="1"/>
</dbReference>
<comment type="caution">
    <text evidence="8">The sequence shown here is derived from an EMBL/GenBank/DDBJ whole genome shotgun (WGS) entry which is preliminary data.</text>
</comment>
<sequence length="166" mass="18915">MTTEALSFDELVRSSERRLLRLGLMLTGNPHTAEDLVQTVFARAHRRWQRIGSLDHPEAYLRTMVVNEFLSWRRLLKNGEVPLAEPVDQPSGEDIGTRQAQRDTAWRLLSELPRKQRAVLVLRYYEDLPDSEIAELLGVAPVTVRTNAARALATLRDTLSAEEAQR</sequence>
<dbReference type="InterPro" id="IPR013325">
    <property type="entry name" value="RNA_pol_sigma_r2"/>
</dbReference>
<dbReference type="RefSeq" id="WP_130445913.1">
    <property type="nucleotide sequence ID" value="NZ_SHKR01000013.1"/>
</dbReference>
<keyword evidence="3" id="KW-0731">Sigma factor</keyword>
<dbReference type="InterPro" id="IPR014325">
    <property type="entry name" value="RNA_pol_sigma-E_actinobac"/>
</dbReference>
<dbReference type="Pfam" id="PF04542">
    <property type="entry name" value="Sigma70_r2"/>
    <property type="match status" value="1"/>
</dbReference>
<dbReference type="Gene3D" id="1.10.1740.10">
    <property type="match status" value="1"/>
</dbReference>
<dbReference type="Gene3D" id="1.10.10.10">
    <property type="entry name" value="Winged helix-like DNA-binding domain superfamily/Winged helix DNA-binding domain"/>
    <property type="match status" value="1"/>
</dbReference>
<evidence type="ECO:0000256" key="2">
    <source>
        <dbReference type="ARBA" id="ARBA00023015"/>
    </source>
</evidence>
<dbReference type="InterPro" id="IPR014284">
    <property type="entry name" value="RNA_pol_sigma-70_dom"/>
</dbReference>
<gene>
    <name evidence="8" type="ORF">EV645_4531</name>
</gene>
<dbReference type="GO" id="GO:0003677">
    <property type="term" value="F:DNA binding"/>
    <property type="evidence" value="ECO:0007669"/>
    <property type="project" value="UniProtKB-KW"/>
</dbReference>
<dbReference type="PANTHER" id="PTHR43133">
    <property type="entry name" value="RNA POLYMERASE ECF-TYPE SIGMA FACTO"/>
    <property type="match status" value="1"/>
</dbReference>
<protein>
    <submittedName>
        <fullName evidence="8">RNA polymerase sigma-70 factor (Sigma-E family)</fullName>
    </submittedName>
</protein>
<dbReference type="EMBL" id="SHKR01000013">
    <property type="protein sequence ID" value="RZU13679.1"/>
    <property type="molecule type" value="Genomic_DNA"/>
</dbReference>
<feature type="domain" description="RNA polymerase sigma factor 70 region 4 type 2" evidence="7">
    <location>
        <begin position="106"/>
        <end position="155"/>
    </location>
</feature>
<evidence type="ECO:0000313" key="9">
    <source>
        <dbReference type="Proteomes" id="UP000292027"/>
    </source>
</evidence>
<dbReference type="InterPro" id="IPR013249">
    <property type="entry name" value="RNA_pol_sigma70_r4_t2"/>
</dbReference>
<evidence type="ECO:0000256" key="3">
    <source>
        <dbReference type="ARBA" id="ARBA00023082"/>
    </source>
</evidence>
<dbReference type="Pfam" id="PF08281">
    <property type="entry name" value="Sigma70_r4_2"/>
    <property type="match status" value="1"/>
</dbReference>
<evidence type="ECO:0000313" key="8">
    <source>
        <dbReference type="EMBL" id="RZU13679.1"/>
    </source>
</evidence>
<comment type="similarity">
    <text evidence="1">Belongs to the sigma-70 factor family. ECF subfamily.</text>
</comment>
<organism evidence="8 9">
    <name type="scientific">Kribbella rubisoli</name>
    <dbReference type="NCBI Taxonomy" id="3075929"/>
    <lineage>
        <taxon>Bacteria</taxon>
        <taxon>Bacillati</taxon>
        <taxon>Actinomycetota</taxon>
        <taxon>Actinomycetes</taxon>
        <taxon>Propionibacteriales</taxon>
        <taxon>Kribbellaceae</taxon>
        <taxon>Kribbella</taxon>
    </lineage>
</organism>
<dbReference type="GO" id="GO:0016987">
    <property type="term" value="F:sigma factor activity"/>
    <property type="evidence" value="ECO:0007669"/>
    <property type="project" value="UniProtKB-KW"/>
</dbReference>
<keyword evidence="4" id="KW-0238">DNA-binding</keyword>
<proteinExistence type="inferred from homology"/>
<dbReference type="Proteomes" id="UP000292027">
    <property type="component" value="Unassembled WGS sequence"/>
</dbReference>
<dbReference type="SUPFAM" id="SSF88946">
    <property type="entry name" value="Sigma2 domain of RNA polymerase sigma factors"/>
    <property type="match status" value="1"/>
</dbReference>
<dbReference type="AlphaFoldDB" id="A0A4Q7WVV3"/>
<dbReference type="NCBIfam" id="TIGR02937">
    <property type="entry name" value="sigma70-ECF"/>
    <property type="match status" value="1"/>
</dbReference>
<dbReference type="InterPro" id="IPR007627">
    <property type="entry name" value="RNA_pol_sigma70_r2"/>
</dbReference>
<dbReference type="GO" id="GO:0006352">
    <property type="term" value="P:DNA-templated transcription initiation"/>
    <property type="evidence" value="ECO:0007669"/>
    <property type="project" value="InterPro"/>
</dbReference>
<keyword evidence="5" id="KW-0804">Transcription</keyword>
<dbReference type="CDD" id="cd06171">
    <property type="entry name" value="Sigma70_r4"/>
    <property type="match status" value="1"/>
</dbReference>
<dbReference type="InterPro" id="IPR039425">
    <property type="entry name" value="RNA_pol_sigma-70-like"/>
</dbReference>
<dbReference type="PANTHER" id="PTHR43133:SF50">
    <property type="entry name" value="ECF RNA POLYMERASE SIGMA FACTOR SIGM"/>
    <property type="match status" value="1"/>
</dbReference>
<accession>A0A4Q7WVV3</accession>
<dbReference type="OrthoDB" id="3692620at2"/>
<dbReference type="InterPro" id="IPR013324">
    <property type="entry name" value="RNA_pol_sigma_r3/r4-like"/>
</dbReference>
<reference evidence="8 9" key="1">
    <citation type="journal article" date="2015" name="Stand. Genomic Sci.">
        <title>Genomic Encyclopedia of Bacterial and Archaeal Type Strains, Phase III: the genomes of soil and plant-associated and newly described type strains.</title>
        <authorList>
            <person name="Whitman W.B."/>
            <person name="Woyke T."/>
            <person name="Klenk H.P."/>
            <person name="Zhou Y."/>
            <person name="Lilburn T.G."/>
            <person name="Beck B.J."/>
            <person name="De Vos P."/>
            <person name="Vandamme P."/>
            <person name="Eisen J.A."/>
            <person name="Garrity G."/>
            <person name="Hugenholtz P."/>
            <person name="Kyrpides N.C."/>
        </authorList>
    </citation>
    <scope>NUCLEOTIDE SEQUENCE [LARGE SCALE GENOMIC DNA]</scope>
    <source>
        <strain evidence="8 9">VKM Ac-2540</strain>
    </source>
</reference>
<evidence type="ECO:0000259" key="6">
    <source>
        <dbReference type="Pfam" id="PF04542"/>
    </source>
</evidence>
<evidence type="ECO:0000256" key="4">
    <source>
        <dbReference type="ARBA" id="ARBA00023125"/>
    </source>
</evidence>
<evidence type="ECO:0000259" key="7">
    <source>
        <dbReference type="Pfam" id="PF08281"/>
    </source>
</evidence>
<feature type="domain" description="RNA polymerase sigma-70 region 2" evidence="6">
    <location>
        <begin position="11"/>
        <end position="74"/>
    </location>
</feature>
<evidence type="ECO:0000256" key="1">
    <source>
        <dbReference type="ARBA" id="ARBA00010641"/>
    </source>
</evidence>